<comment type="caution">
    <text evidence="1">The sequence shown here is derived from an EMBL/GenBank/DDBJ whole genome shotgun (WGS) entry which is preliminary data.</text>
</comment>
<accession>A0ACC1N4X1</accession>
<reference evidence="1" key="1">
    <citation type="submission" date="2022-08" db="EMBL/GenBank/DDBJ databases">
        <title>Genome Sequence of Lecanicillium fungicola.</title>
        <authorList>
            <person name="Buettner E."/>
        </authorList>
    </citation>
    <scope>NUCLEOTIDE SEQUENCE</scope>
    <source>
        <strain evidence="1">Babe33</strain>
    </source>
</reference>
<evidence type="ECO:0000313" key="1">
    <source>
        <dbReference type="EMBL" id="KAJ2973503.1"/>
    </source>
</evidence>
<dbReference type="EMBL" id="JANJQO010000964">
    <property type="protein sequence ID" value="KAJ2973503.1"/>
    <property type="molecule type" value="Genomic_DNA"/>
</dbReference>
<evidence type="ECO:0000313" key="2">
    <source>
        <dbReference type="Proteomes" id="UP001143910"/>
    </source>
</evidence>
<name>A0ACC1N4X1_9HYPO</name>
<dbReference type="Proteomes" id="UP001143910">
    <property type="component" value="Unassembled WGS sequence"/>
</dbReference>
<organism evidence="1 2">
    <name type="scientific">Zarea fungicola</name>
    <dbReference type="NCBI Taxonomy" id="93591"/>
    <lineage>
        <taxon>Eukaryota</taxon>
        <taxon>Fungi</taxon>
        <taxon>Dikarya</taxon>
        <taxon>Ascomycota</taxon>
        <taxon>Pezizomycotina</taxon>
        <taxon>Sordariomycetes</taxon>
        <taxon>Hypocreomycetidae</taxon>
        <taxon>Hypocreales</taxon>
        <taxon>Cordycipitaceae</taxon>
        <taxon>Zarea</taxon>
    </lineage>
</organism>
<sequence length="554" mass="61482">MPREAPPPTKDSSMKDSSMKDSSMKDSSNVATFAFVNDQSAHDSRSHAMREHWKKRRRTKSLDVQSLPRSSSLSTSFPFHPLLPARSSNSSSKQSTARASASGGGGGGSNSSSNSNSSNNRKYSASKSSKKVISSFKGLGIPTQALAGVNLALGSCRLDPFDQFPVKLTAQHHKLLLHWLTIYATMTFDNSSKAKFNPLRDVFFPLDLSNAASFNAVMAQSAAHLARMQGRLRSTEALQFKAEAIRILSEWMADQRLAMSDDALAAISRILAYERYWGTEAEWLVHRAGLQRLIDQRGGVRSLQGNWRLEITIYLISLMAKPSWFDSSNKLWEICDPSMSARLPPIMGNQDALPRIRSLWLISFIQDTRTLMNNWLELYSSGISNYTALQTAVVMLHDSLPARNECVDAQGGSEERAYMRLACILFIVLIIQSSVSCPAAEDIPPSGRQHSPPTPSLSQTAALDAFLLEHKPEWSLSIEDLYRTLFHAFPGQDDYAHISSYALHMATVISYMSQETRRGLERTLLNILPHVPAMGWQVESEWTPDALLSSIHGD</sequence>
<proteinExistence type="predicted"/>
<gene>
    <name evidence="1" type="ORF">NQ176_g6573</name>
</gene>
<keyword evidence="2" id="KW-1185">Reference proteome</keyword>
<protein>
    <submittedName>
        <fullName evidence="1">Uncharacterized protein</fullName>
    </submittedName>
</protein>